<dbReference type="EMBL" id="BJUU01000006">
    <property type="protein sequence ID" value="GEK80049.1"/>
    <property type="molecule type" value="Genomic_DNA"/>
</dbReference>
<evidence type="ECO:0000313" key="2">
    <source>
        <dbReference type="EMBL" id="GEK80049.1"/>
    </source>
</evidence>
<proteinExistence type="predicted"/>
<name>A0AA87RG78_9MICO</name>
<reference evidence="2 3" key="1">
    <citation type="submission" date="2019-07" db="EMBL/GenBank/DDBJ databases">
        <title>Whole genome shotgun sequence of Agrococcus baldri NBRC 103055.</title>
        <authorList>
            <person name="Hosoyama A."/>
            <person name="Uohara A."/>
            <person name="Ohji S."/>
            <person name="Ichikawa N."/>
        </authorList>
    </citation>
    <scope>NUCLEOTIDE SEQUENCE [LARGE SCALE GENOMIC DNA]</scope>
    <source>
        <strain evidence="2 3">NBRC 103055</strain>
    </source>
</reference>
<feature type="region of interest" description="Disordered" evidence="1">
    <location>
        <begin position="73"/>
        <end position="258"/>
    </location>
</feature>
<comment type="caution">
    <text evidence="2">The sequence shown here is derived from an EMBL/GenBank/DDBJ whole genome shotgun (WGS) entry which is preliminary data.</text>
</comment>
<dbReference type="AlphaFoldDB" id="A0AA87RG78"/>
<sequence>MREIVWGYGTIADVADAGDVVIGGCVVDVDTVGRVAALQCPACGTRADETGVALEPPDPPATTEHPFAVAFSNPLPSRGVVTMTDETRPGDERERAADASPYVDEDFGGIASGGDWRDHVEPYASREDRLPQPSAPHPERVEPYASREDELPQRAAAASDRVEPYASREDELPPASAASPEHVDPYASREDQVPERGGDWRDRIDPYDASPGPAEPAPPGEPVPGEPVPGESVRDGHSLDTSDVTDAEEEGWPARSAE</sequence>
<feature type="compositionally biased region" description="Basic and acidic residues" evidence="1">
    <location>
        <begin position="115"/>
        <end position="130"/>
    </location>
</feature>
<accession>A0AA87RG78</accession>
<evidence type="ECO:0000313" key="3">
    <source>
        <dbReference type="Proteomes" id="UP000321749"/>
    </source>
</evidence>
<dbReference type="Proteomes" id="UP000321749">
    <property type="component" value="Unassembled WGS sequence"/>
</dbReference>
<gene>
    <name evidence="2" type="ORF">ABA31_14000</name>
</gene>
<organism evidence="2 3">
    <name type="scientific">Agrococcus baldri</name>
    <dbReference type="NCBI Taxonomy" id="153730"/>
    <lineage>
        <taxon>Bacteria</taxon>
        <taxon>Bacillati</taxon>
        <taxon>Actinomycetota</taxon>
        <taxon>Actinomycetes</taxon>
        <taxon>Micrococcales</taxon>
        <taxon>Microbacteriaceae</taxon>
        <taxon>Agrococcus</taxon>
    </lineage>
</organism>
<feature type="compositionally biased region" description="Basic and acidic residues" evidence="1">
    <location>
        <begin position="85"/>
        <end position="97"/>
    </location>
</feature>
<evidence type="ECO:0000256" key="1">
    <source>
        <dbReference type="SAM" id="MobiDB-lite"/>
    </source>
</evidence>
<feature type="compositionally biased region" description="Basic and acidic residues" evidence="1">
    <location>
        <begin position="160"/>
        <end position="171"/>
    </location>
</feature>
<keyword evidence="3" id="KW-1185">Reference proteome</keyword>
<protein>
    <submittedName>
        <fullName evidence="2">Uncharacterized protein</fullName>
    </submittedName>
</protein>
<feature type="compositionally biased region" description="Basic and acidic residues" evidence="1">
    <location>
        <begin position="137"/>
        <end position="152"/>
    </location>
</feature>
<feature type="compositionally biased region" description="Basic and acidic residues" evidence="1">
    <location>
        <begin position="181"/>
        <end position="206"/>
    </location>
</feature>
<feature type="compositionally biased region" description="Pro residues" evidence="1">
    <location>
        <begin position="213"/>
        <end position="227"/>
    </location>
</feature>